<dbReference type="VEuPathDB" id="ToxoDB:ETH2_1029300"/>
<dbReference type="Proteomes" id="UP000030747">
    <property type="component" value="Unassembled WGS sequence"/>
</dbReference>
<reference evidence="1" key="1">
    <citation type="submission" date="2013-10" db="EMBL/GenBank/DDBJ databases">
        <title>Genomic analysis of the causative agents of coccidiosis in chickens.</title>
        <authorList>
            <person name="Reid A.J."/>
            <person name="Blake D."/>
            <person name="Billington K."/>
            <person name="Browne H."/>
            <person name="Dunn M."/>
            <person name="Hung S."/>
            <person name="Kawahara F."/>
            <person name="Miranda-Saavedra D."/>
            <person name="Mourier T."/>
            <person name="Nagra H."/>
            <person name="Otto T.D."/>
            <person name="Rawlings N."/>
            <person name="Sanchez A."/>
            <person name="Sanders M."/>
            <person name="Subramaniam C."/>
            <person name="Tay Y."/>
            <person name="Dear P."/>
            <person name="Doerig C."/>
            <person name="Gruber A."/>
            <person name="Parkinson J."/>
            <person name="Shirley M."/>
            <person name="Wan K.L."/>
            <person name="Berriman M."/>
            <person name="Tomley F."/>
            <person name="Pain A."/>
        </authorList>
    </citation>
    <scope>NUCLEOTIDE SEQUENCE [LARGE SCALE GENOMIC DNA]</scope>
    <source>
        <strain evidence="1">Houghton</strain>
    </source>
</reference>
<sequence length="80" mass="9231">MSFGWRFRDAAEAEEIYPGQVTVDLVAAAPLLTLPQQQQQQQEQQQQQQQLEELWRRVQQGAAAHGGFVRFKPFDLSDPY</sequence>
<gene>
    <name evidence="1" type="ORF">ETH_00021695</name>
</gene>
<organism evidence="1 2">
    <name type="scientific">Eimeria tenella</name>
    <name type="common">Coccidian parasite</name>
    <dbReference type="NCBI Taxonomy" id="5802"/>
    <lineage>
        <taxon>Eukaryota</taxon>
        <taxon>Sar</taxon>
        <taxon>Alveolata</taxon>
        <taxon>Apicomplexa</taxon>
        <taxon>Conoidasida</taxon>
        <taxon>Coccidia</taxon>
        <taxon>Eucoccidiorida</taxon>
        <taxon>Eimeriorina</taxon>
        <taxon>Eimeriidae</taxon>
        <taxon>Eimeria</taxon>
    </lineage>
</organism>
<evidence type="ECO:0000313" key="2">
    <source>
        <dbReference type="Proteomes" id="UP000030747"/>
    </source>
</evidence>
<accession>U6L019</accession>
<dbReference type="RefSeq" id="XP_013234521.1">
    <property type="nucleotide sequence ID" value="XM_013379067.1"/>
</dbReference>
<reference evidence="1" key="2">
    <citation type="submission" date="2013-10" db="EMBL/GenBank/DDBJ databases">
        <authorList>
            <person name="Aslett M."/>
        </authorList>
    </citation>
    <scope>NUCLEOTIDE SEQUENCE [LARGE SCALE GENOMIC DNA]</scope>
    <source>
        <strain evidence="1">Houghton</strain>
    </source>
</reference>
<keyword evidence="2" id="KW-1185">Reference proteome</keyword>
<dbReference type="GeneID" id="25253454"/>
<protein>
    <submittedName>
        <fullName evidence="1">Uncharacterized protein</fullName>
    </submittedName>
</protein>
<proteinExistence type="predicted"/>
<name>U6L019_EIMTE</name>
<dbReference type="AlphaFoldDB" id="U6L019"/>
<evidence type="ECO:0000313" key="1">
    <source>
        <dbReference type="EMBL" id="CDJ43772.1"/>
    </source>
</evidence>
<dbReference type="EMBL" id="HG676137">
    <property type="protein sequence ID" value="CDJ43772.1"/>
    <property type="molecule type" value="Genomic_DNA"/>
</dbReference>
<dbReference type="VEuPathDB" id="ToxoDB:ETH_00021695"/>
<dbReference type="OrthoDB" id="348336at2759"/>